<dbReference type="RefSeq" id="WP_116192755.1">
    <property type="nucleotide sequence ID" value="NZ_QTTN01000068.1"/>
</dbReference>
<keyword evidence="3" id="KW-1185">Reference proteome</keyword>
<sequence length="315" mass="34005">MSQAAVIGIDLGGTNMKAGIVTKSGTILRYDTIPTRAQAGKDALLDQIVEVISMYRSYAQSSQIEISAIGIGTAGYVNREGVIGFATDNLPGWSGTRLREELELKCGMPIVVDNDVNAMAMGEVWLGAGRHWDDFLCITLGTGIGGCLIEKKMPYRGRTGYAGAYGHQIVQQLEGFPCTCGLSGCWEQYASVTALKRLIGEMTQEGMEPQTPETLFARARSGGEVELHIVERYAQYIAIGLANLIHAFNPTAIVIGGAVTQQGEFLFERIRSYVSRCTMNVYVESPKLPIVPAELGDLAGMFGAAYLALMEDQSI</sequence>
<evidence type="ECO:0000313" key="3">
    <source>
        <dbReference type="Proteomes" id="UP000256304"/>
    </source>
</evidence>
<proteinExistence type="inferred from homology"/>
<dbReference type="SUPFAM" id="SSF53067">
    <property type="entry name" value="Actin-like ATPase domain"/>
    <property type="match status" value="1"/>
</dbReference>
<dbReference type="PANTHER" id="PTHR18964:SF165">
    <property type="entry name" value="BETA-GLUCOSIDE KINASE"/>
    <property type="match status" value="1"/>
</dbReference>
<comment type="caution">
    <text evidence="2">The sequence shown here is derived from an EMBL/GenBank/DDBJ whole genome shotgun (WGS) entry which is preliminary data.</text>
</comment>
<name>A0A3D9Q3G7_9BACL</name>
<evidence type="ECO:0000313" key="2">
    <source>
        <dbReference type="EMBL" id="REE55454.1"/>
    </source>
</evidence>
<keyword evidence="2" id="KW-0418">Kinase</keyword>
<evidence type="ECO:0000256" key="1">
    <source>
        <dbReference type="ARBA" id="ARBA00006479"/>
    </source>
</evidence>
<organism evidence="2 3">
    <name type="scientific">Paenibacillus taihuensis</name>
    <dbReference type="NCBI Taxonomy" id="1156355"/>
    <lineage>
        <taxon>Bacteria</taxon>
        <taxon>Bacillati</taxon>
        <taxon>Bacillota</taxon>
        <taxon>Bacilli</taxon>
        <taxon>Bacillales</taxon>
        <taxon>Paenibacillaceae</taxon>
        <taxon>Paenibacillus</taxon>
    </lineage>
</organism>
<dbReference type="EMBL" id="QTTN01000068">
    <property type="protein sequence ID" value="REE55454.1"/>
    <property type="molecule type" value="Genomic_DNA"/>
</dbReference>
<dbReference type="CDD" id="cd24068">
    <property type="entry name" value="ASKHA_NBD_ROK_FnNanK-like"/>
    <property type="match status" value="1"/>
</dbReference>
<keyword evidence="2" id="KW-0808">Transferase</keyword>
<dbReference type="GO" id="GO:0016301">
    <property type="term" value="F:kinase activity"/>
    <property type="evidence" value="ECO:0007669"/>
    <property type="project" value="UniProtKB-KW"/>
</dbReference>
<dbReference type="InterPro" id="IPR000600">
    <property type="entry name" value="ROK"/>
</dbReference>
<comment type="similarity">
    <text evidence="1">Belongs to the ROK (NagC/XylR) family.</text>
</comment>
<accession>A0A3D9Q3G7</accession>
<dbReference type="Proteomes" id="UP000256304">
    <property type="component" value="Unassembled WGS sequence"/>
</dbReference>
<dbReference type="InterPro" id="IPR043129">
    <property type="entry name" value="ATPase_NBD"/>
</dbReference>
<dbReference type="OrthoDB" id="9795247at2"/>
<reference evidence="2 3" key="1">
    <citation type="submission" date="2018-08" db="EMBL/GenBank/DDBJ databases">
        <title>Genomic Encyclopedia of Type Strains, Phase III (KMG-III): the genomes of soil and plant-associated and newly described type strains.</title>
        <authorList>
            <person name="Whitman W."/>
        </authorList>
    </citation>
    <scope>NUCLEOTIDE SEQUENCE [LARGE SCALE GENOMIC DNA]</scope>
    <source>
        <strain evidence="2 3">CGMCC 1.10966</strain>
    </source>
</reference>
<protein>
    <submittedName>
        <fullName evidence="2">Glucokinase</fullName>
    </submittedName>
</protein>
<dbReference type="Pfam" id="PF00480">
    <property type="entry name" value="ROK"/>
    <property type="match status" value="1"/>
</dbReference>
<dbReference type="AlphaFoldDB" id="A0A3D9Q3G7"/>
<dbReference type="Gene3D" id="3.30.420.40">
    <property type="match status" value="2"/>
</dbReference>
<dbReference type="PANTHER" id="PTHR18964">
    <property type="entry name" value="ROK (REPRESSOR, ORF, KINASE) FAMILY"/>
    <property type="match status" value="1"/>
</dbReference>
<gene>
    <name evidence="2" type="ORF">A8990_16825</name>
</gene>